<protein>
    <recommendedName>
        <fullName evidence="2">TLDc domain-containing protein</fullName>
    </recommendedName>
</protein>
<sequence>MSDTSIKTIKIETFNNFGTVNFVSEKNEIQTMTSAASALVSNVPKANDSIKEEKKEVEKEEKKEINKGEDGRKEHLMNRLSLQPKHLEKLKEWTGMNDFKVTYFNDKDLFTAKEFFNKVKGLEHIMLLCETNNNMLFGGYFSKMPDKQNTWINEDSKHFIFTLRNPHLVPPTMIQPRVDNHNIIMIKGDDEITEVCENYAFVICNNTTSKQHIRFASMYHDTTYKGERLFAGNQKTFQIRNFAAIQWE</sequence>
<evidence type="ECO:0000313" key="3">
    <source>
        <dbReference type="EMBL" id="GAB1219727.1"/>
    </source>
</evidence>
<reference evidence="3 4" key="1">
    <citation type="journal article" date="2019" name="PLoS Negl. Trop. Dis.">
        <title>Whole genome sequencing of Entamoeba nuttalli reveals mammalian host-related molecular signatures and a novel octapeptide-repeat surface protein.</title>
        <authorList>
            <person name="Tanaka M."/>
            <person name="Makiuchi T."/>
            <person name="Komiyama T."/>
            <person name="Shiina T."/>
            <person name="Osaki K."/>
            <person name="Tachibana H."/>
        </authorList>
    </citation>
    <scope>NUCLEOTIDE SEQUENCE [LARGE SCALE GENOMIC DNA]</scope>
    <source>
        <strain evidence="3 4">P19-061405</strain>
    </source>
</reference>
<proteinExistence type="predicted"/>
<gene>
    <name evidence="3" type="ORF">ENUP19_0041G0084</name>
</gene>
<accession>A0ABQ0DA45</accession>
<dbReference type="InterPro" id="IPR006571">
    <property type="entry name" value="TLDc_dom"/>
</dbReference>
<dbReference type="Proteomes" id="UP001628156">
    <property type="component" value="Unassembled WGS sequence"/>
</dbReference>
<dbReference type="EMBL" id="BAAFRS010000041">
    <property type="protein sequence ID" value="GAB1219727.1"/>
    <property type="molecule type" value="Genomic_DNA"/>
</dbReference>
<feature type="region of interest" description="Disordered" evidence="1">
    <location>
        <begin position="50"/>
        <end position="71"/>
    </location>
</feature>
<dbReference type="Pfam" id="PF07534">
    <property type="entry name" value="TLD"/>
    <property type="match status" value="1"/>
</dbReference>
<name>A0ABQ0DA45_9EUKA</name>
<evidence type="ECO:0000313" key="4">
    <source>
        <dbReference type="Proteomes" id="UP001628156"/>
    </source>
</evidence>
<comment type="caution">
    <text evidence="3">The sequence shown here is derived from an EMBL/GenBank/DDBJ whole genome shotgun (WGS) entry which is preliminary data.</text>
</comment>
<keyword evidence="4" id="KW-1185">Reference proteome</keyword>
<organism evidence="3 4">
    <name type="scientific">Entamoeba nuttalli</name>
    <dbReference type="NCBI Taxonomy" id="412467"/>
    <lineage>
        <taxon>Eukaryota</taxon>
        <taxon>Amoebozoa</taxon>
        <taxon>Evosea</taxon>
        <taxon>Archamoebae</taxon>
        <taxon>Mastigamoebida</taxon>
        <taxon>Entamoebidae</taxon>
        <taxon>Entamoeba</taxon>
    </lineage>
</organism>
<evidence type="ECO:0000259" key="2">
    <source>
        <dbReference type="Pfam" id="PF07534"/>
    </source>
</evidence>
<feature type="domain" description="TLDc" evidence="2">
    <location>
        <begin position="94"/>
        <end position="241"/>
    </location>
</feature>
<evidence type="ECO:0000256" key="1">
    <source>
        <dbReference type="SAM" id="MobiDB-lite"/>
    </source>
</evidence>